<dbReference type="PANTHER" id="PTHR31301">
    <property type="entry name" value="LOB DOMAIN-CONTAINING PROTEIN 4-RELATED"/>
    <property type="match status" value="1"/>
</dbReference>
<feature type="domain" description="LOB" evidence="3">
    <location>
        <begin position="6"/>
        <end position="107"/>
    </location>
</feature>
<dbReference type="AlphaFoldDB" id="A0AAP0D9H4"/>
<evidence type="ECO:0000259" key="3">
    <source>
        <dbReference type="PROSITE" id="PS50891"/>
    </source>
</evidence>
<dbReference type="PANTHER" id="PTHR31301:SF68">
    <property type="entry name" value="LOB DOMAIN-CONTAINING PROTEIN 32-RELATED"/>
    <property type="match status" value="1"/>
</dbReference>
<proteinExistence type="inferred from homology"/>
<sequence>MSDSNISCAACKHSRRRCKKDCVFAPYFPLDQPHKFESVHRIFGASKVARILKNLPAAQRKAAVDSLVYEAEARLKDPVYGCVASISLLRKRLMQVQTELDIARQELATYKGPPVLNPGFMPQFSNLAGSNCRFELGADKAGHVKEFEGRNRRIINNKYQNQHHQRLTGLLRFNRRFDGAGLSGQATRPAELTDPEAMLQSFSLCEIQQQEELCDHILEQLIAPEPEPMVQQQNQPSQLLQPNDGDGGEEGRSV</sequence>
<evidence type="ECO:0000256" key="1">
    <source>
        <dbReference type="ARBA" id="ARBA00005474"/>
    </source>
</evidence>
<gene>
    <name evidence="4" type="ORF">SSX86_014428</name>
</gene>
<dbReference type="PROSITE" id="PS50891">
    <property type="entry name" value="LOB"/>
    <property type="match status" value="1"/>
</dbReference>
<dbReference type="Pfam" id="PF03195">
    <property type="entry name" value="LOB"/>
    <property type="match status" value="1"/>
</dbReference>
<feature type="compositionally biased region" description="Low complexity" evidence="2">
    <location>
        <begin position="231"/>
        <end position="243"/>
    </location>
</feature>
<accession>A0AAP0D9H4</accession>
<dbReference type="Proteomes" id="UP001408789">
    <property type="component" value="Unassembled WGS sequence"/>
</dbReference>
<reference evidence="4 5" key="1">
    <citation type="submission" date="2024-04" db="EMBL/GenBank/DDBJ databases">
        <title>The reference genome of an endangered Asteraceae, Deinandra increscens subsp. villosa, native to the Central Coast of California.</title>
        <authorList>
            <person name="Guilliams M."/>
            <person name="Hasenstab-Lehman K."/>
            <person name="Meyer R."/>
            <person name="Mcevoy S."/>
        </authorList>
    </citation>
    <scope>NUCLEOTIDE SEQUENCE [LARGE SCALE GENOMIC DNA]</scope>
    <source>
        <tissue evidence="4">Leaf</tissue>
    </source>
</reference>
<protein>
    <recommendedName>
        <fullName evidence="3">LOB domain-containing protein</fullName>
    </recommendedName>
</protein>
<dbReference type="EMBL" id="JBCNJP010000015">
    <property type="protein sequence ID" value="KAK9067103.1"/>
    <property type="molecule type" value="Genomic_DNA"/>
</dbReference>
<name>A0AAP0D9H4_9ASTR</name>
<evidence type="ECO:0000256" key="2">
    <source>
        <dbReference type="SAM" id="MobiDB-lite"/>
    </source>
</evidence>
<comment type="similarity">
    <text evidence="1">Belongs to the LOB domain-containing protein family.</text>
</comment>
<evidence type="ECO:0000313" key="5">
    <source>
        <dbReference type="Proteomes" id="UP001408789"/>
    </source>
</evidence>
<comment type="caution">
    <text evidence="4">The sequence shown here is derived from an EMBL/GenBank/DDBJ whole genome shotgun (WGS) entry which is preliminary data.</text>
</comment>
<organism evidence="4 5">
    <name type="scientific">Deinandra increscens subsp. villosa</name>
    <dbReference type="NCBI Taxonomy" id="3103831"/>
    <lineage>
        <taxon>Eukaryota</taxon>
        <taxon>Viridiplantae</taxon>
        <taxon>Streptophyta</taxon>
        <taxon>Embryophyta</taxon>
        <taxon>Tracheophyta</taxon>
        <taxon>Spermatophyta</taxon>
        <taxon>Magnoliopsida</taxon>
        <taxon>eudicotyledons</taxon>
        <taxon>Gunneridae</taxon>
        <taxon>Pentapetalae</taxon>
        <taxon>asterids</taxon>
        <taxon>campanulids</taxon>
        <taxon>Asterales</taxon>
        <taxon>Asteraceae</taxon>
        <taxon>Asteroideae</taxon>
        <taxon>Heliantheae alliance</taxon>
        <taxon>Madieae</taxon>
        <taxon>Madiinae</taxon>
        <taxon>Deinandra</taxon>
    </lineage>
</organism>
<evidence type="ECO:0000313" key="4">
    <source>
        <dbReference type="EMBL" id="KAK9067103.1"/>
    </source>
</evidence>
<keyword evidence="5" id="KW-1185">Reference proteome</keyword>
<dbReference type="InterPro" id="IPR004883">
    <property type="entry name" value="LOB"/>
</dbReference>
<feature type="region of interest" description="Disordered" evidence="2">
    <location>
        <begin position="226"/>
        <end position="254"/>
    </location>
</feature>